<dbReference type="EMBL" id="JACHNU010000011">
    <property type="protein sequence ID" value="MBB4665164.1"/>
    <property type="molecule type" value="Genomic_DNA"/>
</dbReference>
<dbReference type="SUPFAM" id="SSF52540">
    <property type="entry name" value="P-loop containing nucleoside triphosphate hydrolases"/>
    <property type="match status" value="1"/>
</dbReference>
<reference evidence="1 2" key="1">
    <citation type="submission" date="2020-08" db="EMBL/GenBank/DDBJ databases">
        <title>Genomic Encyclopedia of Archaeal and Bacterial Type Strains, Phase II (KMG-II): from individual species to whole genera.</title>
        <authorList>
            <person name="Goeker M."/>
        </authorList>
    </citation>
    <scope>NUCLEOTIDE SEQUENCE [LARGE SCALE GENOMIC DNA]</scope>
    <source>
        <strain evidence="1 2">DSM 23288</strain>
    </source>
</reference>
<dbReference type="InterPro" id="IPR040632">
    <property type="entry name" value="Sulfotransfer_4"/>
</dbReference>
<evidence type="ECO:0000313" key="1">
    <source>
        <dbReference type="EMBL" id="MBB4665164.1"/>
    </source>
</evidence>
<keyword evidence="2" id="KW-1185">Reference proteome</keyword>
<dbReference type="InterPro" id="IPR027417">
    <property type="entry name" value="P-loop_NTPase"/>
</dbReference>
<sequence length="219" mass="24681">MKVIGVGFGRTGTMSLKQALADLGAGPCFHMIDLITGENRARDLAYWVRIADGEPVDWNEVFDGWESTVDWPAASLWREIADAFPDAPVLLNVRDFDGWYRSVENTILAVKLAARAGELAQDANREQPAPELWGVIEKLIWEGDFQGRFEDRAWVRRMYDERIEEIRSTIPAERLTIWNLGDGWGPLAAMLGVAEPAHDFPRLHDTNEFRAEFGLPALA</sequence>
<proteinExistence type="predicted"/>
<gene>
    <name evidence="1" type="ORF">BDZ31_004785</name>
</gene>
<accession>A0A840IME2</accession>
<evidence type="ECO:0008006" key="3">
    <source>
        <dbReference type="Google" id="ProtNLM"/>
    </source>
</evidence>
<dbReference type="PANTHER" id="PTHR36978">
    <property type="entry name" value="P-LOOP CONTAINING NUCLEOTIDE TRIPHOSPHATE HYDROLASE"/>
    <property type="match status" value="1"/>
</dbReference>
<dbReference type="PANTHER" id="PTHR36978:SF4">
    <property type="entry name" value="P-LOOP CONTAINING NUCLEOSIDE TRIPHOSPHATE HYDROLASE PROTEIN"/>
    <property type="match status" value="1"/>
</dbReference>
<dbReference type="AlphaFoldDB" id="A0A840IME2"/>
<comment type="caution">
    <text evidence="1">The sequence shown here is derived from an EMBL/GenBank/DDBJ whole genome shotgun (WGS) entry which is preliminary data.</text>
</comment>
<dbReference type="RefSeq" id="WP_183345845.1">
    <property type="nucleotide sequence ID" value="NZ_JACHNU010000011.1"/>
</dbReference>
<dbReference type="Gene3D" id="3.40.50.300">
    <property type="entry name" value="P-loop containing nucleotide triphosphate hydrolases"/>
    <property type="match status" value="1"/>
</dbReference>
<dbReference type="Proteomes" id="UP000585272">
    <property type="component" value="Unassembled WGS sequence"/>
</dbReference>
<dbReference type="Pfam" id="PF17784">
    <property type="entry name" value="Sulfotransfer_4"/>
    <property type="match status" value="1"/>
</dbReference>
<protein>
    <recommendedName>
        <fullName evidence="3">Sulfotransferase family protein</fullName>
    </recommendedName>
</protein>
<organism evidence="1 2">
    <name type="scientific">Conexibacter arvalis</name>
    <dbReference type="NCBI Taxonomy" id="912552"/>
    <lineage>
        <taxon>Bacteria</taxon>
        <taxon>Bacillati</taxon>
        <taxon>Actinomycetota</taxon>
        <taxon>Thermoleophilia</taxon>
        <taxon>Solirubrobacterales</taxon>
        <taxon>Conexibacteraceae</taxon>
        <taxon>Conexibacter</taxon>
    </lineage>
</organism>
<name>A0A840IME2_9ACTN</name>
<evidence type="ECO:0000313" key="2">
    <source>
        <dbReference type="Proteomes" id="UP000585272"/>
    </source>
</evidence>